<evidence type="ECO:0000256" key="1">
    <source>
        <dbReference type="SAM" id="Phobius"/>
    </source>
</evidence>
<keyword evidence="3" id="KW-1185">Reference proteome</keyword>
<feature type="transmembrane region" description="Helical" evidence="1">
    <location>
        <begin position="501"/>
        <end position="524"/>
    </location>
</feature>
<keyword evidence="1" id="KW-1133">Transmembrane helix</keyword>
<evidence type="ECO:0000313" key="3">
    <source>
        <dbReference type="Proteomes" id="UP001219525"/>
    </source>
</evidence>
<dbReference type="Proteomes" id="UP001219525">
    <property type="component" value="Unassembled WGS sequence"/>
</dbReference>
<gene>
    <name evidence="2" type="ORF">GGX14DRAFT_593064</name>
</gene>
<proteinExistence type="predicted"/>
<comment type="caution">
    <text evidence="2">The sequence shown here is derived from an EMBL/GenBank/DDBJ whole genome shotgun (WGS) entry which is preliminary data.</text>
</comment>
<sequence length="584" mass="62275">MSQTPYSEVDTDDKFPHVEKPGTASSLLRRSMWPLCILICQGFILSGAVAIFAIVKHRGQISLNFPVVDIAFVQQNPQVKNYITTLIATIISTISTYLFAQSIRHILVVALIKPIRISSLAFSMTISNGGIILNRREYKWSIVSVVMFIGTLGQTASWTTFLTPTDFTVQVALQGTDFDTTSPAFQAALPQYLNTTVNTYLTSEILSIIDSGGATRAAAVTGYPAVLDYFGFAYDVSSMGILPVVIQPNDATPPNHYTLITTNTQPIPPSINPLGYNLTMVQQGLTGNVSCQIATLSESTTPSITRQATASGSFTQWTVSTDCSGQPNSQTALSATNNTLFLLGCEATSAGQTSYVAILDGQGAYNGTWVCTIAPQIRDIIVNYSGFVYTAVDVASPIVDAGPLGFAGFYALQAAIGFGQSEFRNSIGDTMKALADQSVSDADFLQLLDAYMDGVFEFTGTAVKTRILKQIGAPTGSMQKTIAGHAFVETLGWQYKTTASIIALLPIAFTTLVSIALVGAALFINFGEALMDFDPNDPAQLMAASSTGGMVGVFKGVTEEQVNNGKKQSVQLGFNGFNALARQG</sequence>
<feature type="transmembrane region" description="Helical" evidence="1">
    <location>
        <begin position="32"/>
        <end position="55"/>
    </location>
</feature>
<feature type="transmembrane region" description="Helical" evidence="1">
    <location>
        <begin position="106"/>
        <end position="126"/>
    </location>
</feature>
<feature type="transmembrane region" description="Helical" evidence="1">
    <location>
        <begin position="138"/>
        <end position="158"/>
    </location>
</feature>
<reference evidence="2" key="1">
    <citation type="submission" date="2023-03" db="EMBL/GenBank/DDBJ databases">
        <title>Massive genome expansion in bonnet fungi (Mycena s.s.) driven by repeated elements and novel gene families across ecological guilds.</title>
        <authorList>
            <consortium name="Lawrence Berkeley National Laboratory"/>
            <person name="Harder C.B."/>
            <person name="Miyauchi S."/>
            <person name="Viragh M."/>
            <person name="Kuo A."/>
            <person name="Thoen E."/>
            <person name="Andreopoulos B."/>
            <person name="Lu D."/>
            <person name="Skrede I."/>
            <person name="Drula E."/>
            <person name="Henrissat B."/>
            <person name="Morin E."/>
            <person name="Kohler A."/>
            <person name="Barry K."/>
            <person name="LaButti K."/>
            <person name="Morin E."/>
            <person name="Salamov A."/>
            <person name="Lipzen A."/>
            <person name="Mereny Z."/>
            <person name="Hegedus B."/>
            <person name="Baldrian P."/>
            <person name="Stursova M."/>
            <person name="Weitz H."/>
            <person name="Taylor A."/>
            <person name="Grigoriev I.V."/>
            <person name="Nagy L.G."/>
            <person name="Martin F."/>
            <person name="Kauserud H."/>
        </authorList>
    </citation>
    <scope>NUCLEOTIDE SEQUENCE</scope>
    <source>
        <strain evidence="2">9144</strain>
    </source>
</reference>
<name>A0AAD6Y683_9AGAR</name>
<feature type="transmembrane region" description="Helical" evidence="1">
    <location>
        <begin position="82"/>
        <end position="100"/>
    </location>
</feature>
<evidence type="ECO:0000313" key="2">
    <source>
        <dbReference type="EMBL" id="KAJ7193259.1"/>
    </source>
</evidence>
<keyword evidence="1" id="KW-0812">Transmembrane</keyword>
<organism evidence="2 3">
    <name type="scientific">Mycena pura</name>
    <dbReference type="NCBI Taxonomy" id="153505"/>
    <lineage>
        <taxon>Eukaryota</taxon>
        <taxon>Fungi</taxon>
        <taxon>Dikarya</taxon>
        <taxon>Basidiomycota</taxon>
        <taxon>Agaricomycotina</taxon>
        <taxon>Agaricomycetes</taxon>
        <taxon>Agaricomycetidae</taxon>
        <taxon>Agaricales</taxon>
        <taxon>Marasmiineae</taxon>
        <taxon>Mycenaceae</taxon>
        <taxon>Mycena</taxon>
    </lineage>
</organism>
<keyword evidence="1" id="KW-0472">Membrane</keyword>
<accession>A0AAD6Y683</accession>
<dbReference type="AlphaFoldDB" id="A0AAD6Y683"/>
<dbReference type="EMBL" id="JARJCW010000110">
    <property type="protein sequence ID" value="KAJ7193259.1"/>
    <property type="molecule type" value="Genomic_DNA"/>
</dbReference>
<protein>
    <submittedName>
        <fullName evidence="2">Uncharacterized protein</fullName>
    </submittedName>
</protein>